<gene>
    <name evidence="3" type="ORF">WFA24289_01505</name>
</gene>
<protein>
    <recommendedName>
        <fullName evidence="2">HTH cro/C1-type domain-containing protein</fullName>
    </recommendedName>
</protein>
<organism evidence="3 4">
    <name type="scientific">Periweissella fabaria</name>
    <dbReference type="NCBI Taxonomy" id="546157"/>
    <lineage>
        <taxon>Bacteria</taxon>
        <taxon>Bacillati</taxon>
        <taxon>Bacillota</taxon>
        <taxon>Bacilli</taxon>
        <taxon>Lactobacillales</taxon>
        <taxon>Lactobacillaceae</taxon>
        <taxon>Periweissella</taxon>
    </lineage>
</organism>
<dbReference type="Proteomes" id="UP000789707">
    <property type="component" value="Unassembled WGS sequence"/>
</dbReference>
<dbReference type="CDD" id="cd00093">
    <property type="entry name" value="HTH_XRE"/>
    <property type="match status" value="1"/>
</dbReference>
<evidence type="ECO:0000259" key="2">
    <source>
        <dbReference type="PROSITE" id="PS50943"/>
    </source>
</evidence>
<evidence type="ECO:0000313" key="4">
    <source>
        <dbReference type="Proteomes" id="UP000789707"/>
    </source>
</evidence>
<dbReference type="PANTHER" id="PTHR46558">
    <property type="entry name" value="TRACRIPTIONAL REGULATORY PROTEIN-RELATED-RELATED"/>
    <property type="match status" value="1"/>
</dbReference>
<reference evidence="3 4" key="1">
    <citation type="submission" date="2021-11" db="EMBL/GenBank/DDBJ databases">
        <authorList>
            <person name="Depoorter E."/>
        </authorList>
    </citation>
    <scope>NUCLEOTIDE SEQUENCE [LARGE SCALE GENOMIC DNA]</scope>
    <source>
        <strain evidence="3 4">LMG 24289</strain>
    </source>
</reference>
<sequence>MRLKECREKAGLSQQQLATELGITRQAVSLYEQGKREPKLDVIRKMSDILNVGVFYLLGEHDQDNDNTNKTFDDVVAEPTALAERAFPTVKFNNLDVKFETGLLLETMQSVLGKTKKIGMSGKYKEKNVIIFELLTELVCYLDDEEYDEEHYSDPVIEMFDGLEDLAVHCKKIYLGK</sequence>
<dbReference type="RefSeq" id="WP_230097208.1">
    <property type="nucleotide sequence ID" value="NZ_CAKKNS010000007.1"/>
</dbReference>
<evidence type="ECO:0000256" key="1">
    <source>
        <dbReference type="ARBA" id="ARBA00023125"/>
    </source>
</evidence>
<comment type="caution">
    <text evidence="3">The sequence shown here is derived from an EMBL/GenBank/DDBJ whole genome shotgun (WGS) entry which is preliminary data.</text>
</comment>
<dbReference type="PANTHER" id="PTHR46558:SF11">
    <property type="entry name" value="HTH-TYPE TRANSCRIPTIONAL REGULATOR XRE"/>
    <property type="match status" value="1"/>
</dbReference>
<accession>A0ABN8BL28</accession>
<name>A0ABN8BL28_9LACO</name>
<dbReference type="Gene3D" id="1.10.260.40">
    <property type="entry name" value="lambda repressor-like DNA-binding domains"/>
    <property type="match status" value="1"/>
</dbReference>
<proteinExistence type="predicted"/>
<keyword evidence="1" id="KW-0238">DNA-binding</keyword>
<dbReference type="InterPro" id="IPR010982">
    <property type="entry name" value="Lambda_DNA-bd_dom_sf"/>
</dbReference>
<feature type="domain" description="HTH cro/C1-type" evidence="2">
    <location>
        <begin position="3"/>
        <end position="57"/>
    </location>
</feature>
<dbReference type="PROSITE" id="PS50943">
    <property type="entry name" value="HTH_CROC1"/>
    <property type="match status" value="1"/>
</dbReference>
<dbReference type="EMBL" id="CAKKNS010000007">
    <property type="protein sequence ID" value="CAH0417176.1"/>
    <property type="molecule type" value="Genomic_DNA"/>
</dbReference>
<dbReference type="Pfam" id="PF01381">
    <property type="entry name" value="HTH_3"/>
    <property type="match status" value="1"/>
</dbReference>
<dbReference type="InterPro" id="IPR001387">
    <property type="entry name" value="Cro/C1-type_HTH"/>
</dbReference>
<evidence type="ECO:0000313" key="3">
    <source>
        <dbReference type="EMBL" id="CAH0417176.1"/>
    </source>
</evidence>
<keyword evidence="4" id="KW-1185">Reference proteome</keyword>
<dbReference type="SUPFAM" id="SSF47413">
    <property type="entry name" value="lambda repressor-like DNA-binding domains"/>
    <property type="match status" value="1"/>
</dbReference>
<dbReference type="SMART" id="SM00530">
    <property type="entry name" value="HTH_XRE"/>
    <property type="match status" value="1"/>
</dbReference>